<keyword evidence="5 8" id="KW-0812">Transmembrane</keyword>
<evidence type="ECO:0000256" key="7">
    <source>
        <dbReference type="ARBA" id="ARBA00023136"/>
    </source>
</evidence>
<evidence type="ECO:0000256" key="5">
    <source>
        <dbReference type="ARBA" id="ARBA00022692"/>
    </source>
</evidence>
<sequence length="225" mass="25064">MPSQLAFKEAFPHTIPMLLGFILVGATFGVLVQQEGYSFWVAIFMSLFIYAGAVQFLVVGLLSVHASLLNIFLLVALLNARQICYAISMLEPFSKTGGRLYYLAHTLTDETFMLLNFAKPKQSMPQDFMLAIALLNQIYWVAGTVLGALLGEGFSLNVEGISFIITGTFLVIFMEQWKATERHTPALIGFLSALGCFVLFGKTHFLLPTLLVMVGIFVFFKRRLE</sequence>
<dbReference type="InterPro" id="IPR011606">
    <property type="entry name" value="Brnchd-chn_aa_trnsp_permease"/>
</dbReference>
<proteinExistence type="inferred from homology"/>
<organism evidence="9 10">
    <name type="scientific">Helicobacter baculiformis</name>
    <dbReference type="NCBI Taxonomy" id="427351"/>
    <lineage>
        <taxon>Bacteria</taxon>
        <taxon>Pseudomonadati</taxon>
        <taxon>Campylobacterota</taxon>
        <taxon>Epsilonproteobacteria</taxon>
        <taxon>Campylobacterales</taxon>
        <taxon>Helicobacteraceae</taxon>
        <taxon>Helicobacter</taxon>
    </lineage>
</organism>
<dbReference type="RefSeq" id="WP_104751733.1">
    <property type="nucleotide sequence ID" value="NZ_FZMF01000005.1"/>
</dbReference>
<feature type="transmembrane region" description="Helical" evidence="8">
    <location>
        <begin position="39"/>
        <end position="62"/>
    </location>
</feature>
<feature type="transmembrane region" description="Helical" evidence="8">
    <location>
        <begin position="186"/>
        <end position="219"/>
    </location>
</feature>
<comment type="similarity">
    <text evidence="2">Belongs to the AzlC family.</text>
</comment>
<evidence type="ECO:0000313" key="9">
    <source>
        <dbReference type="EMBL" id="MFC3847197.1"/>
    </source>
</evidence>
<reference evidence="10" key="1">
    <citation type="journal article" date="2019" name="Int. J. Syst. Evol. Microbiol.">
        <title>The Global Catalogue of Microorganisms (GCM) 10K type strain sequencing project: providing services to taxonomists for standard genome sequencing and annotation.</title>
        <authorList>
            <consortium name="The Broad Institute Genomics Platform"/>
            <consortium name="The Broad Institute Genome Sequencing Center for Infectious Disease"/>
            <person name="Wu L."/>
            <person name="Ma J."/>
        </authorList>
    </citation>
    <scope>NUCLEOTIDE SEQUENCE [LARGE SCALE GENOMIC DNA]</scope>
    <source>
        <strain evidence="10">CCUG 53816</strain>
    </source>
</reference>
<feature type="transmembrane region" description="Helical" evidence="8">
    <location>
        <begin position="68"/>
        <end position="90"/>
    </location>
</feature>
<feature type="transmembrane region" description="Helical" evidence="8">
    <location>
        <begin position="15"/>
        <end position="32"/>
    </location>
</feature>
<accession>A0ABV7ZF46</accession>
<dbReference type="EMBL" id="JBHRZO010000006">
    <property type="protein sequence ID" value="MFC3847197.1"/>
    <property type="molecule type" value="Genomic_DNA"/>
</dbReference>
<dbReference type="PANTHER" id="PTHR34979">
    <property type="entry name" value="INNER MEMBRANE PROTEIN YGAZ"/>
    <property type="match status" value="1"/>
</dbReference>
<evidence type="ECO:0000256" key="6">
    <source>
        <dbReference type="ARBA" id="ARBA00022989"/>
    </source>
</evidence>
<feature type="transmembrane region" description="Helical" evidence="8">
    <location>
        <begin position="128"/>
        <end position="150"/>
    </location>
</feature>
<evidence type="ECO:0000256" key="3">
    <source>
        <dbReference type="ARBA" id="ARBA00022448"/>
    </source>
</evidence>
<keyword evidence="6 8" id="KW-1133">Transmembrane helix</keyword>
<dbReference type="PANTHER" id="PTHR34979:SF1">
    <property type="entry name" value="INNER MEMBRANE PROTEIN YGAZ"/>
    <property type="match status" value="1"/>
</dbReference>
<evidence type="ECO:0000256" key="2">
    <source>
        <dbReference type="ARBA" id="ARBA00010735"/>
    </source>
</evidence>
<keyword evidence="3" id="KW-0813">Transport</keyword>
<protein>
    <submittedName>
        <fullName evidence="9">AzlC family ABC transporter permease</fullName>
    </submittedName>
</protein>
<feature type="transmembrane region" description="Helical" evidence="8">
    <location>
        <begin position="156"/>
        <end position="174"/>
    </location>
</feature>
<keyword evidence="10" id="KW-1185">Reference proteome</keyword>
<gene>
    <name evidence="9" type="ORF">ACFOPX_01425</name>
</gene>
<keyword evidence="7 8" id="KW-0472">Membrane</keyword>
<comment type="subcellular location">
    <subcellularLocation>
        <location evidence="1">Cell membrane</location>
        <topology evidence="1">Multi-pass membrane protein</topology>
    </subcellularLocation>
</comment>
<evidence type="ECO:0000256" key="4">
    <source>
        <dbReference type="ARBA" id="ARBA00022475"/>
    </source>
</evidence>
<evidence type="ECO:0000256" key="8">
    <source>
        <dbReference type="SAM" id="Phobius"/>
    </source>
</evidence>
<keyword evidence="4" id="KW-1003">Cell membrane</keyword>
<evidence type="ECO:0000256" key="1">
    <source>
        <dbReference type="ARBA" id="ARBA00004651"/>
    </source>
</evidence>
<evidence type="ECO:0000313" key="10">
    <source>
        <dbReference type="Proteomes" id="UP001595783"/>
    </source>
</evidence>
<comment type="caution">
    <text evidence="9">The sequence shown here is derived from an EMBL/GenBank/DDBJ whole genome shotgun (WGS) entry which is preliminary data.</text>
</comment>
<dbReference type="Proteomes" id="UP001595783">
    <property type="component" value="Unassembled WGS sequence"/>
</dbReference>
<dbReference type="Pfam" id="PF03591">
    <property type="entry name" value="AzlC"/>
    <property type="match status" value="1"/>
</dbReference>
<name>A0ABV7ZF46_9HELI</name>